<comment type="caution">
    <text evidence="2">The sequence shown here is derived from an EMBL/GenBank/DDBJ whole genome shotgun (WGS) entry which is preliminary data.</text>
</comment>
<evidence type="ECO:0008006" key="4">
    <source>
        <dbReference type="Google" id="ProtNLM"/>
    </source>
</evidence>
<dbReference type="EMBL" id="JBHSQB010000007">
    <property type="protein sequence ID" value="MFC6096845.1"/>
    <property type="molecule type" value="Genomic_DNA"/>
</dbReference>
<accession>A0ABW1PPI2</accession>
<keyword evidence="1" id="KW-0732">Signal</keyword>
<proteinExistence type="predicted"/>
<evidence type="ECO:0000313" key="3">
    <source>
        <dbReference type="Proteomes" id="UP001596287"/>
    </source>
</evidence>
<feature type="signal peptide" evidence="1">
    <location>
        <begin position="1"/>
        <end position="20"/>
    </location>
</feature>
<evidence type="ECO:0000313" key="2">
    <source>
        <dbReference type="EMBL" id="MFC6096845.1"/>
    </source>
</evidence>
<keyword evidence="3" id="KW-1185">Reference proteome</keyword>
<sequence length="102" mass="11922">MKKILATFVLFLAFSINANAQYEKSLSDVVALKAAVKIDDSSENTLQSIFYDKHKFLMQDNLTEQMKNEKFQDTEKRLEAALQPAEFKKLKENQELYKRLTR</sequence>
<reference evidence="3" key="1">
    <citation type="journal article" date="2019" name="Int. J. Syst. Evol. Microbiol.">
        <title>The Global Catalogue of Microorganisms (GCM) 10K type strain sequencing project: providing services to taxonomists for standard genome sequencing and annotation.</title>
        <authorList>
            <consortium name="The Broad Institute Genomics Platform"/>
            <consortium name="The Broad Institute Genome Sequencing Center for Infectious Disease"/>
            <person name="Wu L."/>
            <person name="Ma J."/>
        </authorList>
    </citation>
    <scope>NUCLEOTIDE SEQUENCE [LARGE SCALE GENOMIC DNA]</scope>
    <source>
        <strain evidence="3">CCUG 49679</strain>
    </source>
</reference>
<name>A0ABW1PPI2_9FLAO</name>
<evidence type="ECO:0000256" key="1">
    <source>
        <dbReference type="SAM" id="SignalP"/>
    </source>
</evidence>
<gene>
    <name evidence="2" type="ORF">ACFPVY_09330</name>
</gene>
<dbReference type="RefSeq" id="WP_379791711.1">
    <property type="nucleotide sequence ID" value="NZ_JBHSQB010000007.1"/>
</dbReference>
<organism evidence="2 3">
    <name type="scientific">Flavobacterium qiangtangense</name>
    <dbReference type="NCBI Taxonomy" id="1442595"/>
    <lineage>
        <taxon>Bacteria</taxon>
        <taxon>Pseudomonadati</taxon>
        <taxon>Bacteroidota</taxon>
        <taxon>Flavobacteriia</taxon>
        <taxon>Flavobacteriales</taxon>
        <taxon>Flavobacteriaceae</taxon>
        <taxon>Flavobacterium</taxon>
    </lineage>
</organism>
<feature type="chain" id="PRO_5045378477" description="Peptidylprolyl isomerase" evidence="1">
    <location>
        <begin position="21"/>
        <end position="102"/>
    </location>
</feature>
<dbReference type="Proteomes" id="UP001596287">
    <property type="component" value="Unassembled WGS sequence"/>
</dbReference>
<protein>
    <recommendedName>
        <fullName evidence="4">Peptidylprolyl isomerase</fullName>
    </recommendedName>
</protein>